<dbReference type="CDD" id="cd00082">
    <property type="entry name" value="HisKA"/>
    <property type="match status" value="1"/>
</dbReference>
<dbReference type="SUPFAM" id="SSF47226">
    <property type="entry name" value="Histidine-containing phosphotransfer domain, HPT domain"/>
    <property type="match status" value="1"/>
</dbReference>
<evidence type="ECO:0000256" key="17">
    <source>
        <dbReference type="PROSITE-ProRule" id="PRU00169"/>
    </source>
</evidence>
<keyword evidence="26" id="KW-1185">Reference proteome</keyword>
<dbReference type="InterPro" id="IPR000014">
    <property type="entry name" value="PAS"/>
</dbReference>
<evidence type="ECO:0000259" key="24">
    <source>
        <dbReference type="PROSITE" id="PS50894"/>
    </source>
</evidence>
<dbReference type="GO" id="GO:0005886">
    <property type="term" value="C:plasma membrane"/>
    <property type="evidence" value="ECO:0007669"/>
    <property type="project" value="UniProtKB-SubCell"/>
</dbReference>
<evidence type="ECO:0000313" key="25">
    <source>
        <dbReference type="EMBL" id="RZS71651.1"/>
    </source>
</evidence>
<evidence type="ECO:0000256" key="16">
    <source>
        <dbReference type="PROSITE-ProRule" id="PRU00110"/>
    </source>
</evidence>
<dbReference type="InterPro" id="IPR005467">
    <property type="entry name" value="His_kinase_dom"/>
</dbReference>
<dbReference type="InterPro" id="IPR007891">
    <property type="entry name" value="CHASE3"/>
</dbReference>
<feature type="domain" description="PAC" evidence="23">
    <location>
        <begin position="292"/>
        <end position="343"/>
    </location>
</feature>
<proteinExistence type="predicted"/>
<dbReference type="InterPro" id="IPR035965">
    <property type="entry name" value="PAS-like_dom_sf"/>
</dbReference>
<keyword evidence="10" id="KW-0067">ATP-binding</keyword>
<dbReference type="Pfam" id="PF05227">
    <property type="entry name" value="CHASE3"/>
    <property type="match status" value="1"/>
</dbReference>
<dbReference type="Gene3D" id="3.30.565.10">
    <property type="entry name" value="Histidine kinase-like ATPase, C-terminal domain"/>
    <property type="match status" value="1"/>
</dbReference>
<evidence type="ECO:0000256" key="5">
    <source>
        <dbReference type="ARBA" id="ARBA00022553"/>
    </source>
</evidence>
<dbReference type="Pfam" id="PF00512">
    <property type="entry name" value="HisKA"/>
    <property type="match status" value="1"/>
</dbReference>
<dbReference type="PRINTS" id="PR00344">
    <property type="entry name" value="BCTRLSENSOR"/>
</dbReference>
<dbReference type="InterPro" id="IPR036890">
    <property type="entry name" value="HATPase_C_sf"/>
</dbReference>
<dbReference type="Pfam" id="PF01627">
    <property type="entry name" value="Hpt"/>
    <property type="match status" value="1"/>
</dbReference>
<comment type="catalytic activity">
    <reaction evidence="1">
        <text>ATP + protein L-histidine = ADP + protein N-phospho-L-histidine.</text>
        <dbReference type="EC" id="2.7.13.3"/>
    </reaction>
</comment>
<dbReference type="Pfam" id="PF00072">
    <property type="entry name" value="Response_reg"/>
    <property type="match status" value="1"/>
</dbReference>
<evidence type="ECO:0000256" key="11">
    <source>
        <dbReference type="ARBA" id="ARBA00022989"/>
    </source>
</evidence>
<feature type="transmembrane region" description="Helical" evidence="19">
    <location>
        <begin position="7"/>
        <end position="26"/>
    </location>
</feature>
<evidence type="ECO:0000256" key="18">
    <source>
        <dbReference type="SAM" id="Coils"/>
    </source>
</evidence>
<dbReference type="InterPro" id="IPR001789">
    <property type="entry name" value="Sig_transdc_resp-reg_receiver"/>
</dbReference>
<dbReference type="PROSITE" id="PS50894">
    <property type="entry name" value="HPT"/>
    <property type="match status" value="1"/>
</dbReference>
<comment type="subunit">
    <text evidence="14">At low DSF concentrations, interacts with RpfF.</text>
</comment>
<dbReference type="EC" id="2.7.13.3" evidence="3"/>
<dbReference type="CDD" id="cd19410">
    <property type="entry name" value="HK9-like_sensor"/>
    <property type="match status" value="1"/>
</dbReference>
<evidence type="ECO:0000256" key="12">
    <source>
        <dbReference type="ARBA" id="ARBA00023012"/>
    </source>
</evidence>
<keyword evidence="9" id="KW-0418">Kinase</keyword>
<comment type="caution">
    <text evidence="25">The sequence shown here is derived from an EMBL/GenBank/DDBJ whole genome shotgun (WGS) entry which is preliminary data.</text>
</comment>
<evidence type="ECO:0000259" key="20">
    <source>
        <dbReference type="PROSITE" id="PS50109"/>
    </source>
</evidence>
<evidence type="ECO:0000256" key="7">
    <source>
        <dbReference type="ARBA" id="ARBA00022692"/>
    </source>
</evidence>
<feature type="domain" description="PAS" evidence="22">
    <location>
        <begin position="351"/>
        <end position="404"/>
    </location>
</feature>
<dbReference type="InterPro" id="IPR013656">
    <property type="entry name" value="PAS_4"/>
</dbReference>
<evidence type="ECO:0000256" key="14">
    <source>
        <dbReference type="ARBA" id="ARBA00064003"/>
    </source>
</evidence>
<dbReference type="SUPFAM" id="SSF47384">
    <property type="entry name" value="Homodimeric domain of signal transducing histidine kinase"/>
    <property type="match status" value="1"/>
</dbReference>
<dbReference type="InterPro" id="IPR003594">
    <property type="entry name" value="HATPase_dom"/>
</dbReference>
<dbReference type="SMART" id="SM00387">
    <property type="entry name" value="HATPase_c"/>
    <property type="match status" value="1"/>
</dbReference>
<evidence type="ECO:0000256" key="13">
    <source>
        <dbReference type="ARBA" id="ARBA00023136"/>
    </source>
</evidence>
<keyword evidence="12" id="KW-0902">Two-component regulatory system</keyword>
<dbReference type="SUPFAM" id="SSF55874">
    <property type="entry name" value="ATPase domain of HSP90 chaperone/DNA topoisomerase II/histidine kinase"/>
    <property type="match status" value="1"/>
</dbReference>
<dbReference type="NCBIfam" id="TIGR00229">
    <property type="entry name" value="sensory_box"/>
    <property type="match status" value="2"/>
</dbReference>
<evidence type="ECO:0000256" key="4">
    <source>
        <dbReference type="ARBA" id="ARBA00022475"/>
    </source>
</evidence>
<dbReference type="Gene3D" id="1.20.120.160">
    <property type="entry name" value="HPT domain"/>
    <property type="match status" value="1"/>
</dbReference>
<dbReference type="CDD" id="cd17546">
    <property type="entry name" value="REC_hyHK_CKI1_RcsC-like"/>
    <property type="match status" value="1"/>
</dbReference>
<dbReference type="SUPFAM" id="SSF52172">
    <property type="entry name" value="CheY-like"/>
    <property type="match status" value="1"/>
</dbReference>
<keyword evidence="4" id="KW-1003">Cell membrane</keyword>
<feature type="coiled-coil region" evidence="18">
    <location>
        <begin position="327"/>
        <end position="361"/>
    </location>
</feature>
<evidence type="ECO:0000259" key="23">
    <source>
        <dbReference type="PROSITE" id="PS50113"/>
    </source>
</evidence>
<dbReference type="InterPro" id="IPR003661">
    <property type="entry name" value="HisK_dim/P_dom"/>
</dbReference>
<dbReference type="SUPFAM" id="SSF55785">
    <property type="entry name" value="PYP-like sensor domain (PAS domain)"/>
    <property type="match status" value="2"/>
</dbReference>
<evidence type="ECO:0000259" key="21">
    <source>
        <dbReference type="PROSITE" id="PS50110"/>
    </source>
</evidence>
<feature type="domain" description="Response regulatory" evidence="21">
    <location>
        <begin position="747"/>
        <end position="863"/>
    </location>
</feature>
<dbReference type="Gene3D" id="1.10.287.130">
    <property type="match status" value="1"/>
</dbReference>
<name>A0A4V2F0X5_9BACT</name>
<evidence type="ECO:0000256" key="10">
    <source>
        <dbReference type="ARBA" id="ARBA00022840"/>
    </source>
</evidence>
<gene>
    <name evidence="25" type="ORF">EV199_3558</name>
</gene>
<dbReference type="Gene3D" id="3.30.450.20">
    <property type="entry name" value="PAS domain"/>
    <property type="match status" value="2"/>
</dbReference>
<evidence type="ECO:0000256" key="8">
    <source>
        <dbReference type="ARBA" id="ARBA00022741"/>
    </source>
</evidence>
<dbReference type="Proteomes" id="UP000293874">
    <property type="component" value="Unassembled WGS sequence"/>
</dbReference>
<keyword evidence="5 17" id="KW-0597">Phosphoprotein</keyword>
<keyword evidence="13 19" id="KW-0472">Membrane</keyword>
<dbReference type="OrthoDB" id="9811889at2"/>
<dbReference type="FunFam" id="1.10.287.130:FF:000002">
    <property type="entry name" value="Two-component osmosensing histidine kinase"/>
    <property type="match status" value="1"/>
</dbReference>
<dbReference type="PROSITE" id="PS50112">
    <property type="entry name" value="PAS"/>
    <property type="match status" value="2"/>
</dbReference>
<dbReference type="GO" id="GO:0000155">
    <property type="term" value="F:phosphorelay sensor kinase activity"/>
    <property type="evidence" value="ECO:0007669"/>
    <property type="project" value="InterPro"/>
</dbReference>
<dbReference type="GO" id="GO:0005524">
    <property type="term" value="F:ATP binding"/>
    <property type="evidence" value="ECO:0007669"/>
    <property type="project" value="UniProtKB-KW"/>
</dbReference>
<feature type="domain" description="PAS" evidence="22">
    <location>
        <begin position="218"/>
        <end position="272"/>
    </location>
</feature>
<dbReference type="InterPro" id="IPR036641">
    <property type="entry name" value="HPT_dom_sf"/>
</dbReference>
<organism evidence="25 26">
    <name type="scientific">Pseudobacter ginsenosidimutans</name>
    <dbReference type="NCBI Taxonomy" id="661488"/>
    <lineage>
        <taxon>Bacteria</taxon>
        <taxon>Pseudomonadati</taxon>
        <taxon>Bacteroidota</taxon>
        <taxon>Chitinophagia</taxon>
        <taxon>Chitinophagales</taxon>
        <taxon>Chitinophagaceae</taxon>
        <taxon>Pseudobacter</taxon>
    </lineage>
</organism>
<feature type="domain" description="HPt" evidence="24">
    <location>
        <begin position="895"/>
        <end position="986"/>
    </location>
</feature>
<dbReference type="AlphaFoldDB" id="A0A4V2F0X5"/>
<dbReference type="Gene3D" id="3.40.50.2300">
    <property type="match status" value="1"/>
</dbReference>
<dbReference type="InterPro" id="IPR036097">
    <property type="entry name" value="HisK_dim/P_sf"/>
</dbReference>
<dbReference type="PANTHER" id="PTHR45339">
    <property type="entry name" value="HYBRID SIGNAL TRANSDUCTION HISTIDINE KINASE J"/>
    <property type="match status" value="1"/>
</dbReference>
<evidence type="ECO:0000259" key="22">
    <source>
        <dbReference type="PROSITE" id="PS50112"/>
    </source>
</evidence>
<dbReference type="SMART" id="SM00388">
    <property type="entry name" value="HisKA"/>
    <property type="match status" value="1"/>
</dbReference>
<feature type="modified residue" description="4-aspartylphosphate" evidence="17">
    <location>
        <position position="797"/>
    </location>
</feature>
<feature type="domain" description="Histidine kinase" evidence="20">
    <location>
        <begin position="499"/>
        <end position="720"/>
    </location>
</feature>
<evidence type="ECO:0000313" key="26">
    <source>
        <dbReference type="Proteomes" id="UP000293874"/>
    </source>
</evidence>
<dbReference type="RefSeq" id="WP_130542130.1">
    <property type="nucleotide sequence ID" value="NZ_CP042431.1"/>
</dbReference>
<feature type="modified residue" description="Phosphohistidine" evidence="16">
    <location>
        <position position="934"/>
    </location>
</feature>
<dbReference type="Pfam" id="PF08448">
    <property type="entry name" value="PAS_4"/>
    <property type="match status" value="1"/>
</dbReference>
<evidence type="ECO:0000256" key="15">
    <source>
        <dbReference type="ARBA" id="ARBA00068150"/>
    </source>
</evidence>
<dbReference type="FunFam" id="3.30.565.10:FF:000010">
    <property type="entry name" value="Sensor histidine kinase RcsC"/>
    <property type="match status" value="1"/>
</dbReference>
<keyword evidence="6" id="KW-0808">Transferase</keyword>
<accession>A0A4V2F0X5</accession>
<dbReference type="InterPro" id="IPR008207">
    <property type="entry name" value="Sig_transdc_His_kin_Hpt_dom"/>
</dbReference>
<dbReference type="InterPro" id="IPR004358">
    <property type="entry name" value="Sig_transdc_His_kin-like_C"/>
</dbReference>
<evidence type="ECO:0000256" key="3">
    <source>
        <dbReference type="ARBA" id="ARBA00012438"/>
    </source>
</evidence>
<keyword evidence="7 19" id="KW-0812">Transmembrane</keyword>
<dbReference type="SMART" id="SM00448">
    <property type="entry name" value="REC"/>
    <property type="match status" value="1"/>
</dbReference>
<evidence type="ECO:0000256" key="19">
    <source>
        <dbReference type="SAM" id="Phobius"/>
    </source>
</evidence>
<dbReference type="CDD" id="cd00130">
    <property type="entry name" value="PAS"/>
    <property type="match status" value="2"/>
</dbReference>
<reference evidence="25 26" key="1">
    <citation type="submission" date="2019-02" db="EMBL/GenBank/DDBJ databases">
        <title>Genomic Encyclopedia of Type Strains, Phase IV (KMG-IV): sequencing the most valuable type-strain genomes for metagenomic binning, comparative biology and taxonomic classification.</title>
        <authorList>
            <person name="Goeker M."/>
        </authorList>
    </citation>
    <scope>NUCLEOTIDE SEQUENCE [LARGE SCALE GENOMIC DNA]</scope>
    <source>
        <strain evidence="25 26">DSM 18116</strain>
    </source>
</reference>
<evidence type="ECO:0000256" key="6">
    <source>
        <dbReference type="ARBA" id="ARBA00022679"/>
    </source>
</evidence>
<dbReference type="PROSITE" id="PS50110">
    <property type="entry name" value="RESPONSE_REGULATORY"/>
    <property type="match status" value="1"/>
</dbReference>
<dbReference type="InterPro" id="IPR000700">
    <property type="entry name" value="PAS-assoc_C"/>
</dbReference>
<evidence type="ECO:0000256" key="2">
    <source>
        <dbReference type="ARBA" id="ARBA00004651"/>
    </source>
</evidence>
<dbReference type="CDD" id="cd16922">
    <property type="entry name" value="HATPase_EvgS-ArcB-TorS-like"/>
    <property type="match status" value="1"/>
</dbReference>
<dbReference type="EMBL" id="SGXA01000002">
    <property type="protein sequence ID" value="RZS71651.1"/>
    <property type="molecule type" value="Genomic_DNA"/>
</dbReference>
<protein>
    <recommendedName>
        <fullName evidence="15">Sensory/regulatory protein RpfC</fullName>
        <ecNumber evidence="3">2.7.13.3</ecNumber>
    </recommendedName>
</protein>
<evidence type="ECO:0000256" key="1">
    <source>
        <dbReference type="ARBA" id="ARBA00000085"/>
    </source>
</evidence>
<sequence length="995" mass="113068">MKTYRPILFVLLFAVVGVVLFLFTSWKDSQRVKQTQNWINHTNEVIRQLDIIYNTILSEESSVRGYTISGNDIFIWDIPNNNKKVLATLQHTHGLLKDNSQQAARLKKVQSLVEQKLGHHTNLIQIKTTNPDSANALVSSLTGKKITDQLNAAITEMKMVEHKLLQDRIGHSKEVAESSFNRSLIGSLIITIFIWGICLKLIRDIKLRKKTENQLIESETRYRQFVENAGVINYTADQSGHFTFISSQVEALTGFTPEELLGKHFTTLIPQDWVPIVSEKYYNQFTNHIRETTLVFPIIHKSSEMKWVEQDAILLEKNNIIQGFQCVVKDVTERTRVEQKLRKAEEEKNEVQFRIQAILDNTPLIIYIKDLKGRYTLVNKQFKEVFRLTDEDVIGKTVQELHNDIPRQTQDTVTKYQDADLEVIKTGASVELEDVLKLPDGDHHLLTVKFPLFDKYNEIFGVSGFMKDISEMVRYRQDLIEARTKAESAELLQEQFLANMSHEIRTPMNGIIGMSNLLIQTPLQRHQKEYLEIIRQSSENLMVLINDILDLSKIKAGKISLEQIAFDLDSIIQPLIATFEIKAAEKSIGFSVSLYPDVPRFLTGDPYRLNQVLNNLLSNAFKFTEKGFVTMEVDLEKMENETAWVSLRISDSGIGIKHEQLNYIFESFSQASSDTTRKYGGTGLGLAITKKLVEIQGGTIYVTSQPNAGTTFSITIPYQIANEDQVQHTLQQTDAIIDPSHAFSGKKVLIVEDNEVNQRVLQLNLQKFNIDVSIAGDGSAAVEWLSKNRDTDMVFMDLHMPVMDGLQATICIRKDLKLTTPVVMLTAAAQKSEQQRCLDAGADAYITKPISQQELYNSLERYLLINQSPEEYIPYEADMSNYSEFNISELLQLGDAESIRMVYELFEATLPPGLENLKQAAIKKDWKTVYEQAHKLKSSLAVIQVKGMLGIMGTIEHNAKQQMNLASVLPMIEEASAYIIEVMPRIKTAIEKETA</sequence>
<evidence type="ECO:0000256" key="9">
    <source>
        <dbReference type="ARBA" id="ARBA00022777"/>
    </source>
</evidence>
<dbReference type="PROSITE" id="PS50113">
    <property type="entry name" value="PAC"/>
    <property type="match status" value="1"/>
</dbReference>
<dbReference type="InterPro" id="IPR011006">
    <property type="entry name" value="CheY-like_superfamily"/>
</dbReference>
<keyword evidence="11 19" id="KW-1133">Transmembrane helix</keyword>
<dbReference type="Pfam" id="PF02518">
    <property type="entry name" value="HATPase_c"/>
    <property type="match status" value="1"/>
</dbReference>
<dbReference type="SMART" id="SM00091">
    <property type="entry name" value="PAS"/>
    <property type="match status" value="2"/>
</dbReference>
<keyword evidence="18" id="KW-0175">Coiled coil</keyword>
<dbReference type="Pfam" id="PF13426">
    <property type="entry name" value="PAS_9"/>
    <property type="match status" value="1"/>
</dbReference>
<dbReference type="PROSITE" id="PS50109">
    <property type="entry name" value="HIS_KIN"/>
    <property type="match status" value="1"/>
</dbReference>
<dbReference type="PANTHER" id="PTHR45339:SF1">
    <property type="entry name" value="HYBRID SIGNAL TRANSDUCTION HISTIDINE KINASE J"/>
    <property type="match status" value="1"/>
</dbReference>
<keyword evidence="8" id="KW-0547">Nucleotide-binding</keyword>
<comment type="subcellular location">
    <subcellularLocation>
        <location evidence="2">Cell membrane</location>
        <topology evidence="2">Multi-pass membrane protein</topology>
    </subcellularLocation>
</comment>